<dbReference type="Proteomes" id="UP000076502">
    <property type="component" value="Unassembled WGS sequence"/>
</dbReference>
<feature type="compositionally biased region" description="Polar residues" evidence="9">
    <location>
        <begin position="10"/>
        <end position="21"/>
    </location>
</feature>
<keyword evidence="5" id="KW-0862">Zinc</keyword>
<evidence type="ECO:0000256" key="1">
    <source>
        <dbReference type="ARBA" id="ARBA00004496"/>
    </source>
</evidence>
<evidence type="ECO:0000256" key="3">
    <source>
        <dbReference type="ARBA" id="ARBA00022723"/>
    </source>
</evidence>
<evidence type="ECO:0000256" key="4">
    <source>
        <dbReference type="ARBA" id="ARBA00022771"/>
    </source>
</evidence>
<keyword evidence="2" id="KW-0963">Cytoplasm</keyword>
<dbReference type="OrthoDB" id="6343844at2759"/>
<gene>
    <name evidence="11" type="ORF">WN55_04305</name>
</gene>
<dbReference type="InterPro" id="IPR051301">
    <property type="entry name" value="Optineurin/NFkB_EssMod"/>
</dbReference>
<evidence type="ECO:0000259" key="10">
    <source>
        <dbReference type="PROSITE" id="PS51801"/>
    </source>
</evidence>
<dbReference type="InterPro" id="IPR034735">
    <property type="entry name" value="NEMO_ZF"/>
</dbReference>
<dbReference type="Gene3D" id="1.20.5.990">
    <property type="entry name" value="Nemo cc2-lz domain - 1d5 darpin complex"/>
    <property type="match status" value="1"/>
</dbReference>
<keyword evidence="4 7" id="KW-0863">Zinc-finger</keyword>
<dbReference type="PANTHER" id="PTHR31553">
    <property type="entry name" value="NF-KAPPA-B ESSENTIAL MODULATOR"/>
    <property type="match status" value="1"/>
</dbReference>
<evidence type="ECO:0000256" key="6">
    <source>
        <dbReference type="ARBA" id="ARBA00023054"/>
    </source>
</evidence>
<dbReference type="STRING" id="178035.A0A154PLS4"/>
<feature type="coiled-coil region" evidence="8">
    <location>
        <begin position="409"/>
        <end position="542"/>
    </location>
</feature>
<evidence type="ECO:0000313" key="11">
    <source>
        <dbReference type="EMBL" id="KZC12783.1"/>
    </source>
</evidence>
<dbReference type="AlphaFoldDB" id="A0A154PLS4"/>
<dbReference type="GO" id="GO:0005634">
    <property type="term" value="C:nucleus"/>
    <property type="evidence" value="ECO:0007669"/>
    <property type="project" value="TreeGrafter"/>
</dbReference>
<keyword evidence="3" id="KW-0479">Metal-binding</keyword>
<dbReference type="GO" id="GO:0043122">
    <property type="term" value="P:regulation of canonical NF-kappaB signal transduction"/>
    <property type="evidence" value="ECO:0007669"/>
    <property type="project" value="TreeGrafter"/>
</dbReference>
<reference evidence="11 12" key="1">
    <citation type="submission" date="2015-07" db="EMBL/GenBank/DDBJ databases">
        <title>The genome of Dufourea novaeangliae.</title>
        <authorList>
            <person name="Pan H."/>
            <person name="Kapheim K."/>
        </authorList>
    </citation>
    <scope>NUCLEOTIDE SEQUENCE [LARGE SCALE GENOMIC DNA]</scope>
    <source>
        <strain evidence="11">0120121106</strain>
        <tissue evidence="11">Whole body</tissue>
    </source>
</reference>
<sequence>MESNQERKSSLGTQESGNSKLSVEPETHLQSLGFTMNNGKARFILDDDTPLYSNAALTNFSVVDPNETLSFVVLGKDSMDSIQASSLASYVDIQQKSMSVDYNSMIASWNSNEVHQKLNELLQENGKLKETLKQNNVAMRQQFNTLASWQEEMMKVHHNHKKKFTETRELMNYLKKENTDLKMKLSVGGNIIESGYEALNANEINSSVEENGSSLTATDLQEKVSSLTEQLSNSKQKCEKLSSDVDKLHSISILMSSQLKQATSTIQEQRLNIKKLEVQAAMSKSYDSNYFNQSIKSDSPRHSKNINTCTNCENYLTRDKEINLLKESVTTLEHKLEHVLQEELKSLAKEKEGLEDKKRLLSIEREDVETEFKNLNTTEEVLQHERISLLDEKSVQKTSESMEQDAKTKKVLEEELNYLAKEKERLEEQNQIISTQKKNLEIEFKNLNTAKEILQQERISLLAEKSSLDQQSQLYESHYKETLEAERQKFEVKYNQLVTEIGSLHETIQRKELCVINLQTEIEQHRESINLLQTQLQLFEEDFTQERELKNLLMQEKSQLCNDIQQQIDFNRKLQQELCNLKFQYVPAGQSENSDLVPPLMSTLRCPKCDEKFRNIESLEEHISMCLSLLN</sequence>
<dbReference type="PANTHER" id="PTHR31553:SF1">
    <property type="entry name" value="NF-KAPPA-B ESSENTIAL MODULATOR"/>
    <property type="match status" value="1"/>
</dbReference>
<feature type="domain" description="CCHC NOA-type" evidence="10">
    <location>
        <begin position="598"/>
        <end position="628"/>
    </location>
</feature>
<organism evidence="11 12">
    <name type="scientific">Dufourea novaeangliae</name>
    <name type="common">Sweat bee</name>
    <dbReference type="NCBI Taxonomy" id="178035"/>
    <lineage>
        <taxon>Eukaryota</taxon>
        <taxon>Metazoa</taxon>
        <taxon>Ecdysozoa</taxon>
        <taxon>Arthropoda</taxon>
        <taxon>Hexapoda</taxon>
        <taxon>Insecta</taxon>
        <taxon>Pterygota</taxon>
        <taxon>Neoptera</taxon>
        <taxon>Endopterygota</taxon>
        <taxon>Hymenoptera</taxon>
        <taxon>Apocrita</taxon>
        <taxon>Aculeata</taxon>
        <taxon>Apoidea</taxon>
        <taxon>Anthophila</taxon>
        <taxon>Halictidae</taxon>
        <taxon>Rophitinae</taxon>
        <taxon>Dufourea</taxon>
    </lineage>
</organism>
<dbReference type="EMBL" id="KQ434973">
    <property type="protein sequence ID" value="KZC12783.1"/>
    <property type="molecule type" value="Genomic_DNA"/>
</dbReference>
<evidence type="ECO:0000256" key="8">
    <source>
        <dbReference type="SAM" id="Coils"/>
    </source>
</evidence>
<dbReference type="PROSITE" id="PS51801">
    <property type="entry name" value="ZF_CCHC_NOA"/>
    <property type="match status" value="1"/>
</dbReference>
<feature type="coiled-coil region" evidence="8">
    <location>
        <begin position="322"/>
        <end position="385"/>
    </location>
</feature>
<comment type="subcellular location">
    <subcellularLocation>
        <location evidence="1">Cytoplasm</location>
    </subcellularLocation>
</comment>
<name>A0A154PLS4_DUFNO</name>
<feature type="coiled-coil region" evidence="8">
    <location>
        <begin position="111"/>
        <end position="138"/>
    </location>
</feature>
<evidence type="ECO:0000313" key="12">
    <source>
        <dbReference type="Proteomes" id="UP000076502"/>
    </source>
</evidence>
<accession>A0A154PLS4</accession>
<dbReference type="GO" id="GO:0008270">
    <property type="term" value="F:zinc ion binding"/>
    <property type="evidence" value="ECO:0007669"/>
    <property type="project" value="UniProtKB-KW"/>
</dbReference>
<dbReference type="GO" id="GO:0005737">
    <property type="term" value="C:cytoplasm"/>
    <property type="evidence" value="ECO:0007669"/>
    <property type="project" value="UniProtKB-SubCell"/>
</dbReference>
<feature type="coiled-coil region" evidence="8">
    <location>
        <begin position="217"/>
        <end position="279"/>
    </location>
</feature>
<protein>
    <recommendedName>
        <fullName evidence="10">CCHC NOA-type domain-containing protein</fullName>
    </recommendedName>
</protein>
<dbReference type="Pfam" id="PF11577">
    <property type="entry name" value="NEMO"/>
    <property type="match status" value="1"/>
</dbReference>
<evidence type="ECO:0000256" key="9">
    <source>
        <dbReference type="SAM" id="MobiDB-lite"/>
    </source>
</evidence>
<dbReference type="Gene3D" id="1.20.5.390">
    <property type="entry name" value="L1 transposable element, trimerization domain"/>
    <property type="match status" value="1"/>
</dbReference>
<evidence type="ECO:0000256" key="7">
    <source>
        <dbReference type="PROSITE-ProRule" id="PRU01142"/>
    </source>
</evidence>
<keyword evidence="6 8" id="KW-0175">Coiled coil</keyword>
<keyword evidence="12" id="KW-1185">Reference proteome</keyword>
<proteinExistence type="predicted"/>
<feature type="region of interest" description="Disordered" evidence="9">
    <location>
        <begin position="1"/>
        <end position="25"/>
    </location>
</feature>
<dbReference type="GO" id="GO:0070530">
    <property type="term" value="F:K63-linked polyubiquitin modification-dependent protein binding"/>
    <property type="evidence" value="ECO:0007669"/>
    <property type="project" value="InterPro"/>
</dbReference>
<evidence type="ECO:0000256" key="2">
    <source>
        <dbReference type="ARBA" id="ARBA00022490"/>
    </source>
</evidence>
<dbReference type="InterPro" id="IPR021063">
    <property type="entry name" value="NEMO_N"/>
</dbReference>
<evidence type="ECO:0000256" key="5">
    <source>
        <dbReference type="ARBA" id="ARBA00022833"/>
    </source>
</evidence>